<evidence type="ECO:0000313" key="3">
    <source>
        <dbReference type="Proteomes" id="UP000626109"/>
    </source>
</evidence>
<protein>
    <submittedName>
        <fullName evidence="2">Uncharacterized protein</fullName>
    </submittedName>
</protein>
<sequence>MISPSVETNNNKHKAGERPPCFQSAMSRSPGGGGSSEVLVRFDDWDRRRALIDQKQVGVSNEQWRFMQECSRDNVQEVHSVRKELQELQITSPLLHCMVVDRLDKLEERFQQEMKREQTVREADVRELRELIGRESMARDGQFEAMRGLLTEERLAREAHVGSVREFCEGKLKLAETHIQQEIKGSMHEVRVLLSSKDHGTREAVQQSPRSSDKLSSVEGKLDPVEGKLE</sequence>
<feature type="region of interest" description="Disordered" evidence="1">
    <location>
        <begin position="196"/>
        <end position="230"/>
    </location>
</feature>
<dbReference type="AlphaFoldDB" id="A0A813LGU3"/>
<feature type="compositionally biased region" description="Basic and acidic residues" evidence="1">
    <location>
        <begin position="220"/>
        <end position="230"/>
    </location>
</feature>
<dbReference type="EMBL" id="CAJNNW010034433">
    <property type="protein sequence ID" value="CAE8722687.1"/>
    <property type="molecule type" value="Genomic_DNA"/>
</dbReference>
<name>A0A813LGU3_POLGL</name>
<proteinExistence type="predicted"/>
<accession>A0A813LGU3</accession>
<feature type="region of interest" description="Disordered" evidence="1">
    <location>
        <begin position="1"/>
        <end position="35"/>
    </location>
</feature>
<evidence type="ECO:0000313" key="2">
    <source>
        <dbReference type="EMBL" id="CAE8722687.1"/>
    </source>
</evidence>
<evidence type="ECO:0000256" key="1">
    <source>
        <dbReference type="SAM" id="MobiDB-lite"/>
    </source>
</evidence>
<comment type="caution">
    <text evidence="2">The sequence shown here is derived from an EMBL/GenBank/DDBJ whole genome shotgun (WGS) entry which is preliminary data.</text>
</comment>
<reference evidence="2" key="1">
    <citation type="submission" date="2021-02" db="EMBL/GenBank/DDBJ databases">
        <authorList>
            <person name="Dougan E. K."/>
            <person name="Rhodes N."/>
            <person name="Thang M."/>
            <person name="Chan C."/>
        </authorList>
    </citation>
    <scope>NUCLEOTIDE SEQUENCE</scope>
</reference>
<organism evidence="2 3">
    <name type="scientific">Polarella glacialis</name>
    <name type="common">Dinoflagellate</name>
    <dbReference type="NCBI Taxonomy" id="89957"/>
    <lineage>
        <taxon>Eukaryota</taxon>
        <taxon>Sar</taxon>
        <taxon>Alveolata</taxon>
        <taxon>Dinophyceae</taxon>
        <taxon>Suessiales</taxon>
        <taxon>Suessiaceae</taxon>
        <taxon>Polarella</taxon>
    </lineage>
</organism>
<dbReference type="Proteomes" id="UP000626109">
    <property type="component" value="Unassembled WGS sequence"/>
</dbReference>
<feature type="non-terminal residue" evidence="2">
    <location>
        <position position="230"/>
    </location>
</feature>
<gene>
    <name evidence="2" type="ORF">PGLA2088_LOCUS42679</name>
</gene>